<dbReference type="Proteomes" id="UP000533080">
    <property type="component" value="Unassembled WGS sequence"/>
</dbReference>
<sequence>MTGGTLRSEAARSSRGRPSCASIPRVLRREVSMERGKWDTPEDVERELSSRLALVEASEGIRGMHFAAVLDTVRFLGGEQAVAPIQQGGDYPADLDTTELYPVPPFMRVFFSAARLLAPQLGGVEEAMRQLGVQGTLAFINSMFGAEVRQQVGGEPKRLVEMLPEAYRMAINFGELQVAWTGPRSGRIHMRRIFTPVAYNEGMLEGALLAVGAQDIQVRGGQTSLLDSEYTLSWDS</sequence>
<proteinExistence type="predicted"/>
<reference evidence="2 3" key="1">
    <citation type="submission" date="2020-05" db="EMBL/GenBank/DDBJ databases">
        <authorList>
            <person name="Whitworth D."/>
        </authorList>
    </citation>
    <scope>NUCLEOTIDE SEQUENCE [LARGE SCALE GENOMIC DNA]</scope>
    <source>
        <strain evidence="2 3">AM005</strain>
    </source>
</reference>
<dbReference type="EMBL" id="JABFNT010000176">
    <property type="protein sequence ID" value="NOJ83247.1"/>
    <property type="molecule type" value="Genomic_DNA"/>
</dbReference>
<dbReference type="Pfam" id="PF09536">
    <property type="entry name" value="DUF2378"/>
    <property type="match status" value="1"/>
</dbReference>
<comment type="caution">
    <text evidence="2">The sequence shown here is derived from an EMBL/GenBank/DDBJ whole genome shotgun (WGS) entry which is preliminary data.</text>
</comment>
<dbReference type="InterPro" id="IPR011751">
    <property type="entry name" value="Mxa_paralog_2265"/>
</dbReference>
<gene>
    <name evidence="2" type="ORF">HNV28_33880</name>
</gene>
<feature type="region of interest" description="Disordered" evidence="1">
    <location>
        <begin position="1"/>
        <end position="21"/>
    </location>
</feature>
<evidence type="ECO:0000256" key="1">
    <source>
        <dbReference type="SAM" id="MobiDB-lite"/>
    </source>
</evidence>
<name>A0A7Y4MV21_MYXXA</name>
<protein>
    <submittedName>
        <fullName evidence="2">DUF2378 family protein</fullName>
    </submittedName>
</protein>
<accession>A0A7Y4MV21</accession>
<dbReference type="NCBIfam" id="TIGR02265">
    <property type="entry name" value="Mxa_TIGR02265"/>
    <property type="match status" value="1"/>
</dbReference>
<organism evidence="2 3">
    <name type="scientific">Myxococcus xanthus</name>
    <dbReference type="NCBI Taxonomy" id="34"/>
    <lineage>
        <taxon>Bacteria</taxon>
        <taxon>Pseudomonadati</taxon>
        <taxon>Myxococcota</taxon>
        <taxon>Myxococcia</taxon>
        <taxon>Myxococcales</taxon>
        <taxon>Cystobacterineae</taxon>
        <taxon>Myxococcaceae</taxon>
        <taxon>Myxococcus</taxon>
    </lineage>
</organism>
<evidence type="ECO:0000313" key="3">
    <source>
        <dbReference type="Proteomes" id="UP000533080"/>
    </source>
</evidence>
<evidence type="ECO:0000313" key="2">
    <source>
        <dbReference type="EMBL" id="NOJ83247.1"/>
    </source>
</evidence>
<dbReference type="AlphaFoldDB" id="A0A7Y4MV21"/>